<organism evidence="1 2">
    <name type="scientific">Onychostoma macrolepis</name>
    <dbReference type="NCBI Taxonomy" id="369639"/>
    <lineage>
        <taxon>Eukaryota</taxon>
        <taxon>Metazoa</taxon>
        <taxon>Chordata</taxon>
        <taxon>Craniata</taxon>
        <taxon>Vertebrata</taxon>
        <taxon>Euteleostomi</taxon>
        <taxon>Actinopterygii</taxon>
        <taxon>Neopterygii</taxon>
        <taxon>Teleostei</taxon>
        <taxon>Ostariophysi</taxon>
        <taxon>Cypriniformes</taxon>
        <taxon>Cyprinidae</taxon>
        <taxon>Acrossocheilinae</taxon>
        <taxon>Onychostoma</taxon>
    </lineage>
</organism>
<reference evidence="1 2" key="1">
    <citation type="submission" date="2020-04" db="EMBL/GenBank/DDBJ databases">
        <title>Chromosome-level genome assembly of a cyprinid fish Onychostoma macrolepis by integration of Nanopore Sequencing, Bionano and Hi-C technology.</title>
        <authorList>
            <person name="Wang D."/>
        </authorList>
    </citation>
    <scope>NUCLEOTIDE SEQUENCE [LARGE SCALE GENOMIC DNA]</scope>
    <source>
        <strain evidence="1">SWU-2019</strain>
        <tissue evidence="1">Muscle</tissue>
    </source>
</reference>
<accession>A0A7J6DBS1</accession>
<name>A0A7J6DBS1_9TELE</name>
<dbReference type="EMBL" id="JAAMOB010000003">
    <property type="protein sequence ID" value="KAF4116659.1"/>
    <property type="molecule type" value="Genomic_DNA"/>
</dbReference>
<dbReference type="Gene3D" id="3.80.10.10">
    <property type="entry name" value="Ribonuclease Inhibitor"/>
    <property type="match status" value="1"/>
</dbReference>
<dbReference type="InterPro" id="IPR032675">
    <property type="entry name" value="LRR_dom_sf"/>
</dbReference>
<dbReference type="AlphaFoldDB" id="A0A7J6DBS1"/>
<dbReference type="Pfam" id="PF13516">
    <property type="entry name" value="LRR_6"/>
    <property type="match status" value="1"/>
</dbReference>
<proteinExistence type="predicted"/>
<protein>
    <recommendedName>
        <fullName evidence="3">NACHT LRR and PYD domain-containing protein</fullName>
    </recommendedName>
</protein>
<dbReference type="Proteomes" id="UP000579812">
    <property type="component" value="Unassembled WGS sequence"/>
</dbReference>
<comment type="caution">
    <text evidence="1">The sequence shown here is derived from an EMBL/GenBank/DDBJ whole genome shotgun (WGS) entry which is preliminary data.</text>
</comment>
<dbReference type="SUPFAM" id="SSF52047">
    <property type="entry name" value="RNI-like"/>
    <property type="match status" value="1"/>
</dbReference>
<evidence type="ECO:0008006" key="3">
    <source>
        <dbReference type="Google" id="ProtNLM"/>
    </source>
</evidence>
<dbReference type="InterPro" id="IPR001611">
    <property type="entry name" value="Leu-rich_rpt"/>
</dbReference>
<gene>
    <name evidence="1" type="ORF">G5714_004148</name>
</gene>
<sequence>MSVCRLSKETLQKLVECVYEAQEEELTQCFLQKWTSVPEEELERILPLFTHLSHLRSHCFPLYLSLSVDRLLLLKMLHCCSVSDVQQEAAAVLLSVLQHKLDFSCRSALDLTTNTDSEPLHLTANDSRVMSRVIQRAQSDTKTQLILQDCEIHAAGMDQLFPVLHSVQLCCDKPLLLQFLARVRPEEARSLSGALGEELDLSQTRLDLQVCRGLELILEYSERRTELDLSQCRLTDDSLDLLLPNLHKVQHIDFSGNSITDAGAEKIYRIVTRNSDIKTVRLFNIRIESRELFRTDPRFEIW</sequence>
<evidence type="ECO:0000313" key="1">
    <source>
        <dbReference type="EMBL" id="KAF4116659.1"/>
    </source>
</evidence>
<evidence type="ECO:0000313" key="2">
    <source>
        <dbReference type="Proteomes" id="UP000579812"/>
    </source>
</evidence>
<keyword evidence="2" id="KW-1185">Reference proteome</keyword>